<evidence type="ECO:0000256" key="1">
    <source>
        <dbReference type="ARBA" id="ARBA00006583"/>
    </source>
</evidence>
<dbReference type="CDD" id="cd06571">
    <property type="entry name" value="Bac_DnaA_C"/>
    <property type="match status" value="1"/>
</dbReference>
<evidence type="ECO:0000256" key="12">
    <source>
        <dbReference type="SAM" id="MobiDB-lite"/>
    </source>
</evidence>
<dbReference type="PANTHER" id="PTHR30050:SF2">
    <property type="entry name" value="CHROMOSOMAL REPLICATION INITIATOR PROTEIN DNAA"/>
    <property type="match status" value="1"/>
</dbReference>
<dbReference type="HAMAP" id="MF_00377">
    <property type="entry name" value="DnaA_bact"/>
    <property type="match status" value="1"/>
</dbReference>
<evidence type="ECO:0000256" key="5">
    <source>
        <dbReference type="ARBA" id="ARBA00022840"/>
    </source>
</evidence>
<comment type="caution">
    <text evidence="15">The sequence shown here is derived from an EMBL/GenBank/DDBJ whole genome shotgun (WGS) entry which is preliminary data.</text>
</comment>
<keyword evidence="16" id="KW-1185">Reference proteome</keyword>
<evidence type="ECO:0000259" key="13">
    <source>
        <dbReference type="SMART" id="SM00382"/>
    </source>
</evidence>
<name>A0ABX4R9F7_9PROT</name>
<feature type="region of interest" description="Disordered" evidence="12">
    <location>
        <begin position="1"/>
        <end position="23"/>
    </location>
</feature>
<dbReference type="InterPro" id="IPR013317">
    <property type="entry name" value="DnaA_dom"/>
</dbReference>
<keyword evidence="6 8" id="KW-0446">Lipid-binding</keyword>
<dbReference type="Gene3D" id="1.10.1750.10">
    <property type="match status" value="1"/>
</dbReference>
<dbReference type="InterPro" id="IPR013159">
    <property type="entry name" value="DnaA_C"/>
</dbReference>
<feature type="compositionally biased region" description="Low complexity" evidence="12">
    <location>
        <begin position="122"/>
        <end position="150"/>
    </location>
</feature>
<dbReference type="SMART" id="SM00760">
    <property type="entry name" value="Bac_DnaA_C"/>
    <property type="match status" value="1"/>
</dbReference>
<dbReference type="PROSITE" id="PS01008">
    <property type="entry name" value="DNAA"/>
    <property type="match status" value="1"/>
</dbReference>
<dbReference type="NCBIfam" id="TIGR00362">
    <property type="entry name" value="DnaA"/>
    <property type="match status" value="1"/>
</dbReference>
<protein>
    <recommendedName>
        <fullName evidence="8 9">Chromosomal replication initiator protein DnaA</fullName>
    </recommendedName>
</protein>
<accession>A0ABX4R9F7</accession>
<dbReference type="Gene3D" id="3.30.300.180">
    <property type="match status" value="1"/>
</dbReference>
<dbReference type="SUPFAM" id="SSF48295">
    <property type="entry name" value="TrpR-like"/>
    <property type="match status" value="1"/>
</dbReference>
<dbReference type="InterPro" id="IPR018312">
    <property type="entry name" value="Chromosome_initiator_DnaA_CS"/>
</dbReference>
<evidence type="ECO:0000256" key="3">
    <source>
        <dbReference type="ARBA" id="ARBA00022705"/>
    </source>
</evidence>
<evidence type="ECO:0000259" key="14">
    <source>
        <dbReference type="SMART" id="SM00760"/>
    </source>
</evidence>
<dbReference type="SUPFAM" id="SSF52540">
    <property type="entry name" value="P-loop containing nucleoside triphosphate hydrolases"/>
    <property type="match status" value="1"/>
</dbReference>
<dbReference type="Pfam" id="PF11638">
    <property type="entry name" value="DnaA_N"/>
    <property type="match status" value="1"/>
</dbReference>
<evidence type="ECO:0000256" key="11">
    <source>
        <dbReference type="RuleBase" id="RU004227"/>
    </source>
</evidence>
<dbReference type="InterPro" id="IPR038454">
    <property type="entry name" value="DnaA_N_sf"/>
</dbReference>
<feature type="binding site" evidence="8">
    <location>
        <position position="226"/>
    </location>
    <ligand>
        <name>ATP</name>
        <dbReference type="ChEBI" id="CHEBI:30616"/>
    </ligand>
</feature>
<comment type="subunit">
    <text evidence="8">Oligomerizes as a right-handed, spiral filament on DNA at oriC.</text>
</comment>
<evidence type="ECO:0000256" key="4">
    <source>
        <dbReference type="ARBA" id="ARBA00022741"/>
    </source>
</evidence>
<keyword evidence="7 8" id="KW-0238">DNA-binding</keyword>
<comment type="function">
    <text evidence="8 10">Plays an essential role in the initiation and regulation of chromosomal replication. ATP-DnaA binds to the origin of replication (oriC) to initiate formation of the DNA replication initiation complex once per cell cycle. Binds the DnaA box (a 9 base pair repeat at the origin) and separates the double-stranded (ds)DNA. Forms a right-handed helical filament on oriC DNA; dsDNA binds to the exterior of the filament while single-stranded (ss)DNA is stabiized in the filament's interior. The ATP-DnaA-oriC complex binds and stabilizes one strand of the AT-rich DNA unwinding element (DUE), permitting loading of DNA polymerase. After initiation quickly degrades to an ADP-DnaA complex that is not apt for DNA replication. Binds acidic phospholipids.</text>
</comment>
<feature type="domain" description="AAA+ ATPase" evidence="13">
    <location>
        <begin position="212"/>
        <end position="340"/>
    </location>
</feature>
<evidence type="ECO:0000256" key="2">
    <source>
        <dbReference type="ARBA" id="ARBA00022490"/>
    </source>
</evidence>
<feature type="region of interest" description="Domain IV, binds dsDNA" evidence="8">
    <location>
        <begin position="396"/>
        <end position="515"/>
    </location>
</feature>
<evidence type="ECO:0000313" key="16">
    <source>
        <dbReference type="Proteomes" id="UP000233365"/>
    </source>
</evidence>
<evidence type="ECO:0000256" key="8">
    <source>
        <dbReference type="HAMAP-Rule" id="MF_00377"/>
    </source>
</evidence>
<dbReference type="InterPro" id="IPR020591">
    <property type="entry name" value="Chromosome_initiator_DnaA-like"/>
</dbReference>
<dbReference type="Gene3D" id="3.40.50.300">
    <property type="entry name" value="P-loop containing nucleotide triphosphate hydrolases"/>
    <property type="match status" value="1"/>
</dbReference>
<dbReference type="InterPro" id="IPR003593">
    <property type="entry name" value="AAA+_ATPase"/>
</dbReference>
<dbReference type="CDD" id="cd00009">
    <property type="entry name" value="AAA"/>
    <property type="match status" value="1"/>
</dbReference>
<proteinExistence type="inferred from homology"/>
<sequence length="515" mass="57143">MQHAVRGTQSALGQTSGGMQGDQQAALDDHTVAIWQVVREKLRAEFGATAYRYWLEPVVLIGVEAGVARLGAPTRAMRDWVTQHYLDRIQAFWHAEDANVHFVEINIISVSNGNAPANQVEPAASPASGSAAGDVSATKPAPKAKPGAGKISVAEAPCQPQAAGRTAIASMSDDGISAALDPRYTFDNFVIGKPNEFAYAAARRLAEAESVPFNPLFLYGGVGLGKTHLMHAIAWHIRRTQPHRTVIYLSAEKFMYRFIRALRDKNTVDFKDQFRSVDVLMVDDVQFISGKDSTQEEFFHTFNALVDQGRQIIVSADKSPSDLEDIEERLRSRLGSGLVADIHATTYELRLGILESKAERQGVELPQRVMEFLAHKITANVRELEGALNRVIAHSQLVGREISLEMVQDVLHDVLRASERRVSIEEIQKRVAEHFNIKVSDMHSARRARAVARPRQVAMYLSKQLTTHSLPEIGRKFGGRDHTTVMHAVRKIEELHSSDPSLSEDIDLLRRMLEG</sequence>
<reference evidence="15 16" key="1">
    <citation type="submission" date="2017-11" db="EMBL/GenBank/DDBJ databases">
        <title>Biodiversity and function of Thalassospira species in the particle-attached aromatic-hydrocarbon-degrading consortia from the surface seawater of the China South Sea.</title>
        <authorList>
            <person name="Dong C."/>
            <person name="Liu R."/>
            <person name="Shao Z."/>
        </authorList>
    </citation>
    <scope>NUCLEOTIDE SEQUENCE [LARGE SCALE GENOMIC DNA]</scope>
    <source>
        <strain evidence="15 16">139Z-12</strain>
    </source>
</reference>
<dbReference type="Pfam" id="PF08299">
    <property type="entry name" value="Bac_DnaA_C"/>
    <property type="match status" value="1"/>
</dbReference>
<dbReference type="PRINTS" id="PR00051">
    <property type="entry name" value="DNAA"/>
</dbReference>
<dbReference type="SMART" id="SM00382">
    <property type="entry name" value="AAA"/>
    <property type="match status" value="1"/>
</dbReference>
<feature type="region of interest" description="Domain I, interacts with DnaA modulators" evidence="8">
    <location>
        <begin position="1"/>
        <end position="124"/>
    </location>
</feature>
<feature type="domain" description="Chromosomal replication initiator DnaA C-terminal" evidence="14">
    <location>
        <begin position="423"/>
        <end position="492"/>
    </location>
</feature>
<dbReference type="InterPro" id="IPR027417">
    <property type="entry name" value="P-loop_NTPase"/>
</dbReference>
<comment type="domain">
    <text evidence="8">Domain I is involved in oligomerization and binding regulators, domain II is flexibile and of varying length in different bacteria, domain III forms the AAA+ region, while domain IV binds dsDNA.</text>
</comment>
<evidence type="ECO:0000256" key="10">
    <source>
        <dbReference type="RuleBase" id="RU000577"/>
    </source>
</evidence>
<evidence type="ECO:0000313" key="15">
    <source>
        <dbReference type="EMBL" id="PKR50342.1"/>
    </source>
</evidence>
<keyword evidence="4 8" id="KW-0547">Nucleotide-binding</keyword>
<comment type="similarity">
    <text evidence="1 8 11">Belongs to the DnaA family.</text>
</comment>
<dbReference type="InterPro" id="IPR010921">
    <property type="entry name" value="Trp_repressor/repl_initiator"/>
</dbReference>
<keyword evidence="3 8" id="KW-0235">DNA replication</keyword>
<feature type="binding site" evidence="8">
    <location>
        <position position="227"/>
    </location>
    <ligand>
        <name>ATP</name>
        <dbReference type="ChEBI" id="CHEBI:30616"/>
    </ligand>
</feature>
<dbReference type="Pfam" id="PF00308">
    <property type="entry name" value="Bac_DnaA"/>
    <property type="match status" value="1"/>
</dbReference>
<feature type="region of interest" description="Domain III, AAA+ region" evidence="8">
    <location>
        <begin position="179"/>
        <end position="395"/>
    </location>
</feature>
<dbReference type="Gene3D" id="1.10.8.60">
    <property type="match status" value="1"/>
</dbReference>
<evidence type="ECO:0000256" key="6">
    <source>
        <dbReference type="ARBA" id="ARBA00023121"/>
    </source>
</evidence>
<gene>
    <name evidence="8" type="primary">dnaA</name>
    <name evidence="15" type="ORF">CU041_10575</name>
</gene>
<evidence type="ECO:0000256" key="7">
    <source>
        <dbReference type="ARBA" id="ARBA00023125"/>
    </source>
</evidence>
<evidence type="ECO:0000256" key="9">
    <source>
        <dbReference type="NCBIfam" id="TIGR00362"/>
    </source>
</evidence>
<dbReference type="InterPro" id="IPR001957">
    <property type="entry name" value="Chromosome_initiator_DnaA"/>
</dbReference>
<dbReference type="EMBL" id="PGTS01000003">
    <property type="protein sequence ID" value="PKR50342.1"/>
    <property type="molecule type" value="Genomic_DNA"/>
</dbReference>
<comment type="caution">
    <text evidence="8">Lacks conserved residue(s) required for the propagation of feature annotation.</text>
</comment>
<dbReference type="InterPro" id="IPR024633">
    <property type="entry name" value="DnaA_N_dom"/>
</dbReference>
<keyword evidence="2 8" id="KW-0963">Cytoplasm</keyword>
<dbReference type="Proteomes" id="UP000233365">
    <property type="component" value="Unassembled WGS sequence"/>
</dbReference>
<organism evidence="15 16">
    <name type="scientific">Thalassospira povalilytica</name>
    <dbReference type="NCBI Taxonomy" id="732237"/>
    <lineage>
        <taxon>Bacteria</taxon>
        <taxon>Pseudomonadati</taxon>
        <taxon>Pseudomonadota</taxon>
        <taxon>Alphaproteobacteria</taxon>
        <taxon>Rhodospirillales</taxon>
        <taxon>Thalassospiraceae</taxon>
        <taxon>Thalassospira</taxon>
    </lineage>
</organism>
<feature type="region of interest" description="Disordered" evidence="12">
    <location>
        <begin position="118"/>
        <end position="156"/>
    </location>
</feature>
<dbReference type="PANTHER" id="PTHR30050">
    <property type="entry name" value="CHROMOSOMAL REPLICATION INITIATOR PROTEIN DNAA"/>
    <property type="match status" value="1"/>
</dbReference>
<feature type="binding site" evidence="8">
    <location>
        <position position="223"/>
    </location>
    <ligand>
        <name>ATP</name>
        <dbReference type="ChEBI" id="CHEBI:30616"/>
    </ligand>
</feature>
<feature type="binding site" evidence="8">
    <location>
        <position position="225"/>
    </location>
    <ligand>
        <name>ATP</name>
        <dbReference type="ChEBI" id="CHEBI:30616"/>
    </ligand>
</feature>
<comment type="subcellular location">
    <subcellularLocation>
        <location evidence="8">Cytoplasm</location>
    </subcellularLocation>
</comment>
<keyword evidence="5 8" id="KW-0067">ATP-binding</keyword>